<accession>A0AA88GLE7</accession>
<dbReference type="RefSeq" id="XP_044546342.1">
    <property type="nucleotide sequence ID" value="XM_044697714.1"/>
</dbReference>
<evidence type="ECO:0000256" key="1">
    <source>
        <dbReference type="SAM" id="MobiDB-lite"/>
    </source>
</evidence>
<name>A0AA88GLE7_NAELO</name>
<feature type="region of interest" description="Disordered" evidence="1">
    <location>
        <begin position="1"/>
        <end position="62"/>
    </location>
</feature>
<feature type="compositionally biased region" description="Low complexity" evidence="1">
    <location>
        <begin position="53"/>
        <end position="62"/>
    </location>
</feature>
<dbReference type="Proteomes" id="UP000816034">
    <property type="component" value="Unassembled WGS sequence"/>
</dbReference>
<feature type="compositionally biased region" description="Polar residues" evidence="1">
    <location>
        <begin position="1"/>
        <end position="15"/>
    </location>
</feature>
<organism evidence="2 3">
    <name type="scientific">Naegleria lovaniensis</name>
    <name type="common">Amoeba</name>
    <dbReference type="NCBI Taxonomy" id="51637"/>
    <lineage>
        <taxon>Eukaryota</taxon>
        <taxon>Discoba</taxon>
        <taxon>Heterolobosea</taxon>
        <taxon>Tetramitia</taxon>
        <taxon>Eutetramitia</taxon>
        <taxon>Vahlkampfiidae</taxon>
        <taxon>Naegleria</taxon>
    </lineage>
</organism>
<dbReference type="GeneID" id="68100172"/>
<proteinExistence type="predicted"/>
<comment type="caution">
    <text evidence="2">The sequence shown here is derived from an EMBL/GenBank/DDBJ whole genome shotgun (WGS) entry which is preliminary data.</text>
</comment>
<keyword evidence="3" id="KW-1185">Reference proteome</keyword>
<feature type="compositionally biased region" description="Low complexity" evidence="1">
    <location>
        <begin position="30"/>
        <end position="45"/>
    </location>
</feature>
<dbReference type="AlphaFoldDB" id="A0AA88GLE7"/>
<feature type="region of interest" description="Disordered" evidence="1">
    <location>
        <begin position="345"/>
        <end position="417"/>
    </location>
</feature>
<reference evidence="2 3" key="1">
    <citation type="journal article" date="2018" name="BMC Genomics">
        <title>The genome of Naegleria lovaniensis, the basis for a comparative approach to unravel pathogenicity factors of the human pathogenic amoeba N. fowleri.</title>
        <authorList>
            <person name="Liechti N."/>
            <person name="Schurch N."/>
            <person name="Bruggmann R."/>
            <person name="Wittwer M."/>
        </authorList>
    </citation>
    <scope>NUCLEOTIDE SEQUENCE [LARGE SCALE GENOMIC DNA]</scope>
    <source>
        <strain evidence="2 3">ATCC 30569</strain>
    </source>
</reference>
<sequence>MGTSHTKLNGATKPSVSLPKDKSTPLETESSAGKASSRSSSIKTRPNGHIHNSHSSSGTASSTNRHLAQYHSCIEFVLSILNIYEVNYKLQLQDILNLLRIPYSDGKVYKSMNGQHDDALFHSLYLTIYNIILLFKFNRVMKENTSFPNIHLIIKYINYELMKMNYPRVLKLISIQNDDELLLLELFNAMNWLILSYNPILIKHVMSRDYLNQNFMNGELPTIPPSSSSSSSPPLYSQQFQYCGDRSMNHSKDSNLHSLIHQLVMNINKIFMVMSQIYNKSIQSNLLNMECDSIGYTPFELNLLLLNDHSSQLYQLNTFIGSFNHLLQYYEMIINERMIRFEDSRMIPSNGDDGGSNSSSSSSNSSNNTSGHGNSSSSNNTSGHDHNTSDMINDASNSNSTSNERNESSSFENHTPSIPFLLNSLKSVEKDEEHLQVSYNSLSDTFTHALGKLPIHSKTSMR</sequence>
<protein>
    <submittedName>
        <fullName evidence="2">Uncharacterized protein</fullName>
    </submittedName>
</protein>
<evidence type="ECO:0000313" key="3">
    <source>
        <dbReference type="Proteomes" id="UP000816034"/>
    </source>
</evidence>
<feature type="compositionally biased region" description="Low complexity" evidence="1">
    <location>
        <begin position="349"/>
        <end position="382"/>
    </location>
</feature>
<feature type="compositionally biased region" description="Low complexity" evidence="1">
    <location>
        <begin position="396"/>
        <end position="413"/>
    </location>
</feature>
<dbReference type="EMBL" id="PYSW02000030">
    <property type="protein sequence ID" value="KAG2379080.1"/>
    <property type="molecule type" value="Genomic_DNA"/>
</dbReference>
<gene>
    <name evidence="2" type="ORF">C9374_007718</name>
</gene>
<evidence type="ECO:0000313" key="2">
    <source>
        <dbReference type="EMBL" id="KAG2379080.1"/>
    </source>
</evidence>